<evidence type="ECO:0000313" key="2">
    <source>
        <dbReference type="EMBL" id="CAF0992248.1"/>
    </source>
</evidence>
<dbReference type="AlphaFoldDB" id="A0A814GBB8"/>
<feature type="compositionally biased region" description="Polar residues" evidence="1">
    <location>
        <begin position="109"/>
        <end position="130"/>
    </location>
</feature>
<accession>A0A814GBB8</accession>
<feature type="region of interest" description="Disordered" evidence="1">
    <location>
        <begin position="109"/>
        <end position="131"/>
    </location>
</feature>
<comment type="caution">
    <text evidence="2">The sequence shown here is derived from an EMBL/GenBank/DDBJ whole genome shotgun (WGS) entry which is preliminary data.</text>
</comment>
<name>A0A814GBB8_9BILA</name>
<gene>
    <name evidence="2" type="ORF">OXX778_LOCUS15974</name>
</gene>
<proteinExistence type="predicted"/>
<dbReference type="Proteomes" id="UP000663879">
    <property type="component" value="Unassembled WGS sequence"/>
</dbReference>
<reference evidence="2" key="1">
    <citation type="submission" date="2021-02" db="EMBL/GenBank/DDBJ databases">
        <authorList>
            <person name="Nowell W R."/>
        </authorList>
    </citation>
    <scope>NUCLEOTIDE SEQUENCE</scope>
    <source>
        <strain evidence="2">Ploen Becks lab</strain>
    </source>
</reference>
<evidence type="ECO:0000256" key="1">
    <source>
        <dbReference type="SAM" id="MobiDB-lite"/>
    </source>
</evidence>
<organism evidence="2 3">
    <name type="scientific">Brachionus calyciflorus</name>
    <dbReference type="NCBI Taxonomy" id="104777"/>
    <lineage>
        <taxon>Eukaryota</taxon>
        <taxon>Metazoa</taxon>
        <taxon>Spiralia</taxon>
        <taxon>Gnathifera</taxon>
        <taxon>Rotifera</taxon>
        <taxon>Eurotatoria</taxon>
        <taxon>Monogononta</taxon>
        <taxon>Pseudotrocha</taxon>
        <taxon>Ploima</taxon>
        <taxon>Brachionidae</taxon>
        <taxon>Brachionus</taxon>
    </lineage>
</organism>
<sequence length="138" mass="15094">MVEFLIENNELKKKIDQVCKNGQQHLVENKKYAQKIVVGSKESSLLSETYGIYECFTANWPNQTTEEDVKVFFSEFSTIEEFPASGGFTGGYTNGPASTINGTASSAWNGSAYNSNNPSSATRPSGSKPSGSIKIWNF</sequence>
<evidence type="ECO:0000313" key="3">
    <source>
        <dbReference type="Proteomes" id="UP000663879"/>
    </source>
</evidence>
<protein>
    <submittedName>
        <fullName evidence="2">Uncharacterized protein</fullName>
    </submittedName>
</protein>
<keyword evidence="3" id="KW-1185">Reference proteome</keyword>
<dbReference type="EMBL" id="CAJNOC010003652">
    <property type="protein sequence ID" value="CAF0992248.1"/>
    <property type="molecule type" value="Genomic_DNA"/>
</dbReference>